<protein>
    <submittedName>
        <fullName evidence="2">Uncharacterized protein</fullName>
    </submittedName>
</protein>
<reference evidence="2" key="1">
    <citation type="submission" date="2020-02" db="EMBL/GenBank/DDBJ databases">
        <authorList>
            <person name="Meier V. D."/>
        </authorList>
    </citation>
    <scope>NUCLEOTIDE SEQUENCE</scope>
    <source>
        <strain evidence="2">AVDCRST_MAG78</strain>
    </source>
</reference>
<dbReference type="AlphaFoldDB" id="A0A6J4PJV4"/>
<accession>A0A6J4PJV4</accession>
<feature type="non-terminal residue" evidence="2">
    <location>
        <position position="76"/>
    </location>
</feature>
<feature type="region of interest" description="Disordered" evidence="1">
    <location>
        <begin position="1"/>
        <end position="76"/>
    </location>
</feature>
<sequence length="76" mass="7967">WLRSAATTRARSTGARTARGRPSTPSGPPKGASGVRCRARPGRRSRASSRRPWRTETAASSTTPEGSRSGSTWAAG</sequence>
<organism evidence="2">
    <name type="scientific">uncultured Rubrobacteraceae bacterium</name>
    <dbReference type="NCBI Taxonomy" id="349277"/>
    <lineage>
        <taxon>Bacteria</taxon>
        <taxon>Bacillati</taxon>
        <taxon>Actinomycetota</taxon>
        <taxon>Rubrobacteria</taxon>
        <taxon>Rubrobacterales</taxon>
        <taxon>Rubrobacteraceae</taxon>
        <taxon>environmental samples</taxon>
    </lineage>
</organism>
<gene>
    <name evidence="2" type="ORF">AVDCRST_MAG78-496</name>
</gene>
<name>A0A6J4PJV4_9ACTN</name>
<dbReference type="EMBL" id="CADCVB010000034">
    <property type="protein sequence ID" value="CAA9412964.1"/>
    <property type="molecule type" value="Genomic_DNA"/>
</dbReference>
<evidence type="ECO:0000313" key="2">
    <source>
        <dbReference type="EMBL" id="CAA9412964.1"/>
    </source>
</evidence>
<evidence type="ECO:0000256" key="1">
    <source>
        <dbReference type="SAM" id="MobiDB-lite"/>
    </source>
</evidence>
<feature type="compositionally biased region" description="Low complexity" evidence="1">
    <location>
        <begin position="1"/>
        <end position="21"/>
    </location>
</feature>
<proteinExistence type="predicted"/>
<feature type="non-terminal residue" evidence="2">
    <location>
        <position position="1"/>
    </location>
</feature>
<feature type="compositionally biased region" description="Polar residues" evidence="1">
    <location>
        <begin position="57"/>
        <end position="76"/>
    </location>
</feature>
<feature type="compositionally biased region" description="Basic residues" evidence="1">
    <location>
        <begin position="37"/>
        <end position="52"/>
    </location>
</feature>